<evidence type="ECO:0000313" key="1">
    <source>
        <dbReference type="EMBL" id="MCS3953189.1"/>
    </source>
</evidence>
<dbReference type="RefSeq" id="WP_259082515.1">
    <property type="nucleotide sequence ID" value="NZ_JANUBB010000018.1"/>
</dbReference>
<comment type="caution">
    <text evidence="1">The sequence shown here is derived from an EMBL/GenBank/DDBJ whole genome shotgun (WGS) entry which is preliminary data.</text>
</comment>
<gene>
    <name evidence="1" type="ORF">GGP83_003164</name>
</gene>
<protein>
    <submittedName>
        <fullName evidence="1">Uncharacterized protein</fullName>
    </submittedName>
</protein>
<dbReference type="AlphaFoldDB" id="A0A9X2UBD1"/>
<sequence>MALVRDAAERLVYVLPLGAVVDDMGRVIDRINAHFGTDFDRFEHTPDAVAEVHAGRGYHAGPSEQRDQLKADTRADFDAQLQADPALRHTLEEANALHDALTRKREAEYR</sequence>
<reference evidence="1" key="1">
    <citation type="submission" date="2022-08" db="EMBL/GenBank/DDBJ databases">
        <title>Genomic Encyclopedia of Type Strains, Phase V (KMG-V): Genome sequencing to study the core and pangenomes of soil and plant-associated prokaryotes.</title>
        <authorList>
            <person name="Whitman W."/>
        </authorList>
    </citation>
    <scope>NUCLEOTIDE SEQUENCE</scope>
    <source>
        <strain evidence="1">SP2017</strain>
    </source>
</reference>
<accession>A0A9X2UBD1</accession>
<dbReference type="Proteomes" id="UP001155010">
    <property type="component" value="Unassembled WGS sequence"/>
</dbReference>
<proteinExistence type="predicted"/>
<evidence type="ECO:0000313" key="2">
    <source>
        <dbReference type="Proteomes" id="UP001155010"/>
    </source>
</evidence>
<name>A0A9X2UBD1_9BACT</name>
<dbReference type="EMBL" id="JANUBB010000018">
    <property type="protein sequence ID" value="MCS3953189.1"/>
    <property type="molecule type" value="Genomic_DNA"/>
</dbReference>
<organism evidence="1 2">
    <name type="scientific">Salinibacter ruber</name>
    <dbReference type="NCBI Taxonomy" id="146919"/>
    <lineage>
        <taxon>Bacteria</taxon>
        <taxon>Pseudomonadati</taxon>
        <taxon>Rhodothermota</taxon>
        <taxon>Rhodothermia</taxon>
        <taxon>Rhodothermales</taxon>
        <taxon>Salinibacteraceae</taxon>
        <taxon>Salinibacter</taxon>
    </lineage>
</organism>